<dbReference type="EMBL" id="CACRST010000010">
    <property type="protein sequence ID" value="VYS93301.1"/>
    <property type="molecule type" value="Genomic_DNA"/>
</dbReference>
<sequence>MRKKQLYAILLAGVMATGSAPTAAFAAEEGIQAASEATTDFAASSSETDAEVPETMPEAETTPEAPQTTPEAETTPEAPQTTPEAETTPEAPQTTPESETTPEAPQTTPEAETTPEPEIIPQAEVPAEQAGNTDSAPSPSITPEEKPEGFTEDNSSGVYISVVGEDGAETTKEYYKTLQYAINAAVTYYNAQTEEVKKAVVVKIEKNQILTDSITVQGGKVELKAVSDVTIQRADPQDPSKNFKGDLFVITGADSELQFSAEESGKLTLTGNNEIQEMTATGALVKITEGASFGMSDRVSLINNTVEGEIGAAIDNSAGGNLVLAGGTVSNNKGVKGAVYTTNQILIQGTVTISDNTDPEGNKKNLYLDGETAGVLVTAKMENASVSLTKANGENGTEVIKMGSNRESITPEDFKNAVSQFAYDTEDFTVALSDDGTVGYLKAKEEPQKPECDINGYKITGLEKPLKFFPGKSYKFTVTGAGQDNKDPKEGDLCWKPLYWSTKENGSKNVNWNVMVKKGLRTEGTHAMYIYFRKQIYTNGSWTDTEETGHIKTSFKSAAISDQEWNDYIGQGSEEKDFLTYQSGTLEWRDHNTAVVQMSTTKNCKWYYYFVDAGASSSDIKKKYNEKNAVNSAKKDTPFWVKAEKVPEKDSWLIVAAAADGKVEFETIKLNNKKRPAATPTVTTRAPRTYKVSQSKVTGLENPLKFYPRKFYDFTVTGAGQNDKDPISGDERWIPLYWSMSVNGSKNTSWRIGSQENGIRKAEEYPLYIFFKKQTFNGSEWVDTDVVEYMKTSFRSAEITDEEWKAYIEEYNKENPDDGLNYDGTGAGSVADIDPTEAADQQDAGSVEKTAAKTADPSPVGSMSALAALSLLAGGYVIVRKRKKEEI</sequence>
<dbReference type="RefSeq" id="WP_412110118.1">
    <property type="nucleotide sequence ID" value="NZ_CACRST010000010.1"/>
</dbReference>
<feature type="region of interest" description="Disordered" evidence="1">
    <location>
        <begin position="36"/>
        <end position="155"/>
    </location>
</feature>
<feature type="signal peptide" evidence="3">
    <location>
        <begin position="1"/>
        <end position="26"/>
    </location>
</feature>
<dbReference type="SUPFAM" id="SSF51126">
    <property type="entry name" value="Pectin lyase-like"/>
    <property type="match status" value="1"/>
</dbReference>
<evidence type="ECO:0000256" key="2">
    <source>
        <dbReference type="SAM" id="Phobius"/>
    </source>
</evidence>
<evidence type="ECO:0000256" key="3">
    <source>
        <dbReference type="SAM" id="SignalP"/>
    </source>
</evidence>
<feature type="region of interest" description="Disordered" evidence="1">
    <location>
        <begin position="837"/>
        <end position="860"/>
    </location>
</feature>
<accession>A0A6N2SMI1</accession>
<keyword evidence="3" id="KW-0732">Signal</keyword>
<keyword evidence="2" id="KW-0812">Transmembrane</keyword>
<reference evidence="4" key="1">
    <citation type="submission" date="2019-11" db="EMBL/GenBank/DDBJ databases">
        <authorList>
            <person name="Feng L."/>
        </authorList>
    </citation>
    <scope>NUCLEOTIDE SEQUENCE</scope>
    <source>
        <strain evidence="4">BgluceraseaLFYP119</strain>
    </source>
</reference>
<organism evidence="4">
    <name type="scientific">Blautia glucerasea</name>
    <dbReference type="NCBI Taxonomy" id="536633"/>
    <lineage>
        <taxon>Bacteria</taxon>
        <taxon>Bacillati</taxon>
        <taxon>Bacillota</taxon>
        <taxon>Clostridia</taxon>
        <taxon>Lachnospirales</taxon>
        <taxon>Lachnospiraceae</taxon>
        <taxon>Blautia</taxon>
    </lineage>
</organism>
<feature type="transmembrane region" description="Helical" evidence="2">
    <location>
        <begin position="860"/>
        <end position="879"/>
    </location>
</feature>
<feature type="compositionally biased region" description="Polar residues" evidence="1">
    <location>
        <begin position="36"/>
        <end position="47"/>
    </location>
</feature>
<keyword evidence="2" id="KW-0472">Membrane</keyword>
<keyword evidence="2" id="KW-1133">Transmembrane helix</keyword>
<protein>
    <submittedName>
        <fullName evidence="4">IgA FC receptor</fullName>
    </submittedName>
</protein>
<keyword evidence="4" id="KW-0675">Receptor</keyword>
<dbReference type="AlphaFoldDB" id="A0A6N2SMI1"/>
<evidence type="ECO:0000313" key="4">
    <source>
        <dbReference type="EMBL" id="VYS93301.1"/>
    </source>
</evidence>
<evidence type="ECO:0000256" key="1">
    <source>
        <dbReference type="SAM" id="MobiDB-lite"/>
    </source>
</evidence>
<feature type="compositionally biased region" description="Polar residues" evidence="1">
    <location>
        <begin position="130"/>
        <end position="141"/>
    </location>
</feature>
<proteinExistence type="predicted"/>
<feature type="chain" id="PRO_5026763565" evidence="3">
    <location>
        <begin position="27"/>
        <end position="887"/>
    </location>
</feature>
<dbReference type="InterPro" id="IPR011050">
    <property type="entry name" value="Pectin_lyase_fold/virulence"/>
</dbReference>
<gene>
    <name evidence="4" type="primary">bag_1</name>
    <name evidence="4" type="ORF">BGLFYP119_01161</name>
</gene>
<name>A0A6N2SMI1_9FIRM</name>
<feature type="compositionally biased region" description="Low complexity" evidence="1">
    <location>
        <begin position="53"/>
        <end position="124"/>
    </location>
</feature>